<organism evidence="2 3">
    <name type="scientific">Blautia segnis</name>
    <dbReference type="NCBI Taxonomy" id="2763030"/>
    <lineage>
        <taxon>Bacteria</taxon>
        <taxon>Bacillati</taxon>
        <taxon>Bacillota</taxon>
        <taxon>Clostridia</taxon>
        <taxon>Lachnospirales</taxon>
        <taxon>Lachnospiraceae</taxon>
        <taxon>Blautia</taxon>
    </lineage>
</organism>
<dbReference type="AlphaFoldDB" id="A0A8I0AEJ5"/>
<accession>A0A8I0AEJ5</accession>
<proteinExistence type="predicted"/>
<comment type="caution">
    <text evidence="2">The sequence shown here is derived from an EMBL/GenBank/DDBJ whole genome shotgun (WGS) entry which is preliminary data.</text>
</comment>
<dbReference type="Proteomes" id="UP000652847">
    <property type="component" value="Unassembled WGS sequence"/>
</dbReference>
<evidence type="ECO:0000256" key="1">
    <source>
        <dbReference type="SAM" id="SignalP"/>
    </source>
</evidence>
<name>A0A8I0AEJ5_9FIRM</name>
<dbReference type="RefSeq" id="WP_173767487.1">
    <property type="nucleotide sequence ID" value="NZ_JACOOT010000019.1"/>
</dbReference>
<reference evidence="2 3" key="1">
    <citation type="submission" date="2020-08" db="EMBL/GenBank/DDBJ databases">
        <title>Genome public.</title>
        <authorList>
            <person name="Liu C."/>
            <person name="Sun Q."/>
        </authorList>
    </citation>
    <scope>NUCLEOTIDE SEQUENCE [LARGE SCALE GENOMIC DNA]</scope>
    <source>
        <strain evidence="2 3">BX17</strain>
    </source>
</reference>
<evidence type="ECO:0008006" key="4">
    <source>
        <dbReference type="Google" id="ProtNLM"/>
    </source>
</evidence>
<gene>
    <name evidence="2" type="ORF">H8S54_08750</name>
</gene>
<evidence type="ECO:0000313" key="3">
    <source>
        <dbReference type="Proteomes" id="UP000652847"/>
    </source>
</evidence>
<sequence>MKKSWRKTITAVCMGTMLFSGNVYGADSSQDLMAYTDNVLSDGSLIYYFEEVAVTLPADWQGKFEIVTTDNSAAFYHKASHEKWQEKYGEDGGKLFTLSCTINHDFSELPDFTYIGFSEDSVMNYFMIFPTDFQAYTEDEAVAAEFQQMNAEIDFVKQNAYMLSEGAPVGVPASGSSADIGAATTVPGIPGGNGSSDTSDFQESQAGYTGSWVQVRGEFELYLPSDWESVDLDEEDQANDIYFAAMSSDQNAILVAMSMNLTDGYTQEEIDAELAEGNYSSLFEVAQDAMAQQGYTVEKTETINDIPCAFFSNEDDYGIVFMDQSDSVMEVVYLTGGDVRNNDTVQAMLHSVRWAG</sequence>
<protein>
    <recommendedName>
        <fullName evidence="4">DUF4367 domain-containing protein</fullName>
    </recommendedName>
</protein>
<keyword evidence="1" id="KW-0732">Signal</keyword>
<feature type="chain" id="PRO_5038372889" description="DUF4367 domain-containing protein" evidence="1">
    <location>
        <begin position="26"/>
        <end position="356"/>
    </location>
</feature>
<evidence type="ECO:0000313" key="2">
    <source>
        <dbReference type="EMBL" id="MBC5651192.1"/>
    </source>
</evidence>
<feature type="signal peptide" evidence="1">
    <location>
        <begin position="1"/>
        <end position="25"/>
    </location>
</feature>
<dbReference type="EMBL" id="JACOOT010000019">
    <property type="protein sequence ID" value="MBC5651192.1"/>
    <property type="molecule type" value="Genomic_DNA"/>
</dbReference>
<keyword evidence="3" id="KW-1185">Reference proteome</keyword>